<proteinExistence type="inferred from homology"/>
<dbReference type="EMBL" id="LUEZ02000052">
    <property type="protein sequence ID" value="RDB22170.1"/>
    <property type="molecule type" value="Genomic_DNA"/>
</dbReference>
<evidence type="ECO:0000256" key="2">
    <source>
        <dbReference type="ARBA" id="ARBA00007431"/>
    </source>
</evidence>
<evidence type="ECO:0000256" key="10">
    <source>
        <dbReference type="SAM" id="MobiDB-lite"/>
    </source>
</evidence>
<keyword evidence="13" id="KW-1185">Reference proteome</keyword>
<comment type="subcellular location">
    <subcellularLocation>
        <location evidence="1">Membrane</location>
    </subcellularLocation>
</comment>
<keyword evidence="8" id="KW-0449">Lipoprotein</keyword>
<dbReference type="GO" id="GO:0007186">
    <property type="term" value="P:G protein-coupled receptor signaling pathway"/>
    <property type="evidence" value="ECO:0007669"/>
    <property type="project" value="InterPro"/>
</dbReference>
<evidence type="ECO:0000256" key="3">
    <source>
        <dbReference type="ARBA" id="ARBA00016111"/>
    </source>
</evidence>
<evidence type="ECO:0000259" key="11">
    <source>
        <dbReference type="SMART" id="SM01224"/>
    </source>
</evidence>
<evidence type="ECO:0000256" key="8">
    <source>
        <dbReference type="ARBA" id="ARBA00023288"/>
    </source>
</evidence>
<dbReference type="InterPro" id="IPR036284">
    <property type="entry name" value="GGL_sf"/>
</dbReference>
<accession>A0A369JLT0</accession>
<dbReference type="SUPFAM" id="SSF48670">
    <property type="entry name" value="Transducin (heterotrimeric G protein), gamma chain"/>
    <property type="match status" value="1"/>
</dbReference>
<sequence length="127" mass="14277">MSSRAGGRQTMSELKLRRLVEHNQRLREDLARPRVRVSEASASLIRYCKTTKDHLCHRDLHRFLRCGVLWAVQRTRMGNKMLEGARAVQSSDPCAPRPPVLSSPPYPGNSATHPPDSPPSPRLTSDL</sequence>
<dbReference type="InterPro" id="IPR015898">
    <property type="entry name" value="G-protein_gamma-like_dom"/>
</dbReference>
<protein>
    <recommendedName>
        <fullName evidence="3">Guanine nucleotide-binding protein subunit gamma</fullName>
    </recommendedName>
</protein>
<dbReference type="Gene3D" id="4.10.260.10">
    <property type="entry name" value="Transducin (heterotrimeric G protein), gamma chain"/>
    <property type="match status" value="1"/>
</dbReference>
<dbReference type="AlphaFoldDB" id="A0A369JLT0"/>
<feature type="region of interest" description="Disordered" evidence="10">
    <location>
        <begin position="83"/>
        <end position="127"/>
    </location>
</feature>
<keyword evidence="6" id="KW-0564">Palmitate</keyword>
<comment type="caution">
    <text evidence="12">The sequence shown here is derived from an EMBL/GenBank/DDBJ whole genome shotgun (WGS) entry which is preliminary data.</text>
</comment>
<evidence type="ECO:0000256" key="9">
    <source>
        <dbReference type="ARBA" id="ARBA00023289"/>
    </source>
</evidence>
<keyword evidence="9" id="KW-0636">Prenylation</keyword>
<dbReference type="GO" id="GO:0031681">
    <property type="term" value="F:G-protein beta-subunit binding"/>
    <property type="evidence" value="ECO:0007669"/>
    <property type="project" value="InterPro"/>
</dbReference>
<dbReference type="SMART" id="SM01224">
    <property type="entry name" value="G_gamma"/>
    <property type="match status" value="1"/>
</dbReference>
<dbReference type="OrthoDB" id="19232at2759"/>
<evidence type="ECO:0000256" key="4">
    <source>
        <dbReference type="ARBA" id="ARBA00022481"/>
    </source>
</evidence>
<evidence type="ECO:0000313" key="12">
    <source>
        <dbReference type="EMBL" id="RDB22170.1"/>
    </source>
</evidence>
<dbReference type="InterPro" id="IPR041848">
    <property type="entry name" value="Ste18_fungal"/>
</dbReference>
<keyword evidence="4" id="KW-0488">Methylation</keyword>
<name>A0A369JLT0_HYPMA</name>
<keyword evidence="5" id="KW-0472">Membrane</keyword>
<reference evidence="12" key="1">
    <citation type="submission" date="2018-04" db="EMBL/GenBank/DDBJ databases">
        <title>Whole genome sequencing of Hypsizygus marmoreus.</title>
        <authorList>
            <person name="Choi I.-G."/>
            <person name="Min B."/>
            <person name="Kim J.-G."/>
            <person name="Kim S."/>
            <person name="Oh Y.-L."/>
            <person name="Kong W.-S."/>
            <person name="Park H."/>
            <person name="Jeong J."/>
            <person name="Song E.-S."/>
        </authorList>
    </citation>
    <scope>NUCLEOTIDE SEQUENCE [LARGE SCALE GENOMIC DNA]</scope>
    <source>
        <strain evidence="12">51987-8</strain>
    </source>
</reference>
<dbReference type="Proteomes" id="UP000076154">
    <property type="component" value="Unassembled WGS sequence"/>
</dbReference>
<dbReference type="GO" id="GO:0000750">
    <property type="term" value="P:pheromone-dependent signal transduction involved in conjugation with cellular fusion"/>
    <property type="evidence" value="ECO:0007669"/>
    <property type="project" value="InterPro"/>
</dbReference>
<evidence type="ECO:0000256" key="6">
    <source>
        <dbReference type="ARBA" id="ARBA00023139"/>
    </source>
</evidence>
<dbReference type="GO" id="GO:0005834">
    <property type="term" value="C:heterotrimeric G-protein complex"/>
    <property type="evidence" value="ECO:0007669"/>
    <property type="project" value="TreeGrafter"/>
</dbReference>
<dbReference type="PANTHER" id="PTHR28189">
    <property type="entry name" value="GUANINE NUCLEOTIDE-BINDING PROTEIN SUBUNIT GAMMA"/>
    <property type="match status" value="1"/>
</dbReference>
<dbReference type="Pfam" id="PF00631">
    <property type="entry name" value="G-gamma"/>
    <property type="match status" value="1"/>
</dbReference>
<gene>
    <name evidence="12" type="primary">gg1_1</name>
    <name evidence="12" type="ORF">Hypma_010580</name>
</gene>
<evidence type="ECO:0000256" key="7">
    <source>
        <dbReference type="ARBA" id="ARBA00023224"/>
    </source>
</evidence>
<comment type="similarity">
    <text evidence="2">Belongs to the G protein gamma family.</text>
</comment>
<evidence type="ECO:0000256" key="1">
    <source>
        <dbReference type="ARBA" id="ARBA00004370"/>
    </source>
</evidence>
<evidence type="ECO:0000256" key="5">
    <source>
        <dbReference type="ARBA" id="ARBA00023136"/>
    </source>
</evidence>
<dbReference type="InParanoid" id="A0A369JLT0"/>
<keyword evidence="7" id="KW-0807">Transducer</keyword>
<dbReference type="PANTHER" id="PTHR28189:SF1">
    <property type="entry name" value="GUANINE NUCLEOTIDE-BINDING PROTEIN SUBUNIT GAMMA"/>
    <property type="match status" value="1"/>
</dbReference>
<feature type="compositionally biased region" description="Pro residues" evidence="10">
    <location>
        <begin position="95"/>
        <end position="107"/>
    </location>
</feature>
<organism evidence="12 13">
    <name type="scientific">Hypsizygus marmoreus</name>
    <name type="common">White beech mushroom</name>
    <name type="synonym">Agaricus marmoreus</name>
    <dbReference type="NCBI Taxonomy" id="39966"/>
    <lineage>
        <taxon>Eukaryota</taxon>
        <taxon>Fungi</taxon>
        <taxon>Dikarya</taxon>
        <taxon>Basidiomycota</taxon>
        <taxon>Agaricomycotina</taxon>
        <taxon>Agaricomycetes</taxon>
        <taxon>Agaricomycetidae</taxon>
        <taxon>Agaricales</taxon>
        <taxon>Tricholomatineae</taxon>
        <taxon>Lyophyllaceae</taxon>
        <taxon>Hypsizygus</taxon>
    </lineage>
</organism>
<feature type="domain" description="G protein gamma" evidence="11">
    <location>
        <begin position="12"/>
        <end position="69"/>
    </location>
</feature>
<dbReference type="STRING" id="39966.A0A369JLT0"/>
<evidence type="ECO:0000313" key="13">
    <source>
        <dbReference type="Proteomes" id="UP000076154"/>
    </source>
</evidence>